<feature type="compositionally biased region" description="Basic and acidic residues" evidence="1">
    <location>
        <begin position="136"/>
        <end position="146"/>
    </location>
</feature>
<gene>
    <name evidence="2" type="ORF">RRG08_016758</name>
</gene>
<organism evidence="2 3">
    <name type="scientific">Elysia crispata</name>
    <name type="common">lettuce slug</name>
    <dbReference type="NCBI Taxonomy" id="231223"/>
    <lineage>
        <taxon>Eukaryota</taxon>
        <taxon>Metazoa</taxon>
        <taxon>Spiralia</taxon>
        <taxon>Lophotrochozoa</taxon>
        <taxon>Mollusca</taxon>
        <taxon>Gastropoda</taxon>
        <taxon>Heterobranchia</taxon>
        <taxon>Euthyneura</taxon>
        <taxon>Panpulmonata</taxon>
        <taxon>Sacoglossa</taxon>
        <taxon>Placobranchoidea</taxon>
        <taxon>Plakobranchidae</taxon>
        <taxon>Elysia</taxon>
    </lineage>
</organism>
<feature type="compositionally biased region" description="Polar residues" evidence="1">
    <location>
        <begin position="81"/>
        <end position="92"/>
    </location>
</feature>
<feature type="region of interest" description="Disordered" evidence="1">
    <location>
        <begin position="1"/>
        <end position="162"/>
    </location>
</feature>
<reference evidence="2" key="1">
    <citation type="journal article" date="2023" name="G3 (Bethesda)">
        <title>A reference genome for the long-term kleptoplast-retaining sea slug Elysia crispata morphotype clarki.</title>
        <authorList>
            <person name="Eastman K.E."/>
            <person name="Pendleton A.L."/>
            <person name="Shaikh M.A."/>
            <person name="Suttiyut T."/>
            <person name="Ogas R."/>
            <person name="Tomko P."/>
            <person name="Gavelis G."/>
            <person name="Widhalm J.R."/>
            <person name="Wisecaver J.H."/>
        </authorList>
    </citation>
    <scope>NUCLEOTIDE SEQUENCE</scope>
    <source>
        <strain evidence="2">ECLA1</strain>
    </source>
</reference>
<feature type="compositionally biased region" description="Basic and acidic residues" evidence="1">
    <location>
        <begin position="96"/>
        <end position="118"/>
    </location>
</feature>
<comment type="caution">
    <text evidence="2">The sequence shown here is derived from an EMBL/GenBank/DDBJ whole genome shotgun (WGS) entry which is preliminary data.</text>
</comment>
<name>A0AAE0ZZ70_9GAST</name>
<dbReference type="PANTHER" id="PTHR46601">
    <property type="entry name" value="ULP_PROTEASE DOMAIN-CONTAINING PROTEIN"/>
    <property type="match status" value="1"/>
</dbReference>
<dbReference type="Proteomes" id="UP001283361">
    <property type="component" value="Unassembled WGS sequence"/>
</dbReference>
<dbReference type="PANTHER" id="PTHR46601:SF1">
    <property type="entry name" value="ADF-H DOMAIN-CONTAINING PROTEIN"/>
    <property type="match status" value="1"/>
</dbReference>
<feature type="compositionally biased region" description="Basic residues" evidence="1">
    <location>
        <begin position="126"/>
        <end position="135"/>
    </location>
</feature>
<evidence type="ECO:0000313" key="3">
    <source>
        <dbReference type="Proteomes" id="UP001283361"/>
    </source>
</evidence>
<keyword evidence="3" id="KW-1185">Reference proteome</keyword>
<accession>A0AAE0ZZ70</accession>
<proteinExistence type="predicted"/>
<evidence type="ECO:0000313" key="2">
    <source>
        <dbReference type="EMBL" id="KAK3778294.1"/>
    </source>
</evidence>
<dbReference type="AlphaFoldDB" id="A0AAE0ZZ70"/>
<feature type="compositionally biased region" description="Low complexity" evidence="1">
    <location>
        <begin position="148"/>
        <end position="159"/>
    </location>
</feature>
<protein>
    <submittedName>
        <fullName evidence="2">Uncharacterized protein</fullName>
    </submittedName>
</protein>
<sequence length="736" mass="85038">MAPHRSTLARQKMKIEDPQKYEEFLKKRREAEKKKRDEEKRKWEEEPHTRSQLEAKQNEVEQKRAREKERYWKKKAEQTRQTRSSANATPGPSTKRPRDMSPAEYRRYRADQRRRERANLSSQKKTAIKLKRREKRREEREEKDRLLASTSTTANASSSRMRQSLYNLNHEYKEKARQLGLTSTEYARSTLNLLNPRTPEKRVAILEQQQSHPCRSLFQQAEPPQFDVEGELGIEATDENEHGPAAEENIPKAIHNQVKLFYSQDDISRMLPHSRYSTKHGPARIMLTTIKQAHAAFLSGNPERKIGLTLFQTLRPKNVRLMGSVPIDSCLCIYCTNIRLKKNVMNQLLLGSGQIPSETDMLNFLTCPHEQRWPKIDCIDGKCPMCADRMRPFHIFCRDIYNTPSVKWQHWERNGDGKMEPLLKEGSLRELLTELESDVNEPARGTSFVQHLFTAYWQYSQFKSCRLNPEEGEVVMVQDFGENRKAAYAAEIKSAHFGKHQITVHPVVCFYRSGDSVVRESLIFLSDDTGHDHHAVREFTHRSIELLRTKIPIRKLTIWSDGAASQYKGRGSFHDLTLLPHNPQRCYYGSEHGKGEADGETGVLSQALKRANYQGFDFKNAKDMVDYLSQHYGTNTRKYILVEKIDRTDLTEDVQTIPGTRKYHQFQALGEYVLQARRLACFCTACREKKPAQCMNLDIVGAYVVHKCKPSAQTVLNQGFVEAPETHALSVSQSLA</sequence>
<evidence type="ECO:0000256" key="1">
    <source>
        <dbReference type="SAM" id="MobiDB-lite"/>
    </source>
</evidence>
<dbReference type="EMBL" id="JAWDGP010002977">
    <property type="protein sequence ID" value="KAK3778294.1"/>
    <property type="molecule type" value="Genomic_DNA"/>
</dbReference>
<feature type="compositionally biased region" description="Basic and acidic residues" evidence="1">
    <location>
        <begin position="13"/>
        <end position="80"/>
    </location>
</feature>